<protein>
    <submittedName>
        <fullName evidence="2">Uncharacterized protein</fullName>
    </submittedName>
</protein>
<dbReference type="Proteomes" id="UP001221142">
    <property type="component" value="Unassembled WGS sequence"/>
</dbReference>
<comment type="caution">
    <text evidence="2">The sequence shown here is derived from an EMBL/GenBank/DDBJ whole genome shotgun (WGS) entry which is preliminary data.</text>
</comment>
<gene>
    <name evidence="2" type="ORF">FB45DRAFT_4982</name>
</gene>
<organism evidence="2 3">
    <name type="scientific">Roridomyces roridus</name>
    <dbReference type="NCBI Taxonomy" id="1738132"/>
    <lineage>
        <taxon>Eukaryota</taxon>
        <taxon>Fungi</taxon>
        <taxon>Dikarya</taxon>
        <taxon>Basidiomycota</taxon>
        <taxon>Agaricomycotina</taxon>
        <taxon>Agaricomycetes</taxon>
        <taxon>Agaricomycetidae</taxon>
        <taxon>Agaricales</taxon>
        <taxon>Marasmiineae</taxon>
        <taxon>Mycenaceae</taxon>
        <taxon>Roridomyces</taxon>
    </lineage>
</organism>
<name>A0AAD7CKG6_9AGAR</name>
<reference evidence="2" key="1">
    <citation type="submission" date="2023-03" db="EMBL/GenBank/DDBJ databases">
        <title>Massive genome expansion in bonnet fungi (Mycena s.s.) driven by repeated elements and novel gene families across ecological guilds.</title>
        <authorList>
            <consortium name="Lawrence Berkeley National Laboratory"/>
            <person name="Harder C.B."/>
            <person name="Miyauchi S."/>
            <person name="Viragh M."/>
            <person name="Kuo A."/>
            <person name="Thoen E."/>
            <person name="Andreopoulos B."/>
            <person name="Lu D."/>
            <person name="Skrede I."/>
            <person name="Drula E."/>
            <person name="Henrissat B."/>
            <person name="Morin E."/>
            <person name="Kohler A."/>
            <person name="Barry K."/>
            <person name="LaButti K."/>
            <person name="Morin E."/>
            <person name="Salamov A."/>
            <person name="Lipzen A."/>
            <person name="Mereny Z."/>
            <person name="Hegedus B."/>
            <person name="Baldrian P."/>
            <person name="Stursova M."/>
            <person name="Weitz H."/>
            <person name="Taylor A."/>
            <person name="Grigoriev I.V."/>
            <person name="Nagy L.G."/>
            <person name="Martin F."/>
            <person name="Kauserud H."/>
        </authorList>
    </citation>
    <scope>NUCLEOTIDE SEQUENCE</scope>
    <source>
        <strain evidence="2">9284</strain>
    </source>
</reference>
<accession>A0AAD7CKG6</accession>
<keyword evidence="1" id="KW-1133">Transmembrane helix</keyword>
<evidence type="ECO:0000256" key="1">
    <source>
        <dbReference type="SAM" id="Phobius"/>
    </source>
</evidence>
<dbReference type="EMBL" id="JARKIF010000001">
    <property type="protein sequence ID" value="KAJ7649852.1"/>
    <property type="molecule type" value="Genomic_DNA"/>
</dbReference>
<dbReference type="AlphaFoldDB" id="A0AAD7CKG6"/>
<keyword evidence="1" id="KW-0812">Transmembrane</keyword>
<feature type="transmembrane region" description="Helical" evidence="1">
    <location>
        <begin position="136"/>
        <end position="158"/>
    </location>
</feature>
<evidence type="ECO:0000313" key="2">
    <source>
        <dbReference type="EMBL" id="KAJ7649852.1"/>
    </source>
</evidence>
<keyword evidence="3" id="KW-1185">Reference proteome</keyword>
<proteinExistence type="predicted"/>
<feature type="transmembrane region" description="Helical" evidence="1">
    <location>
        <begin position="20"/>
        <end position="45"/>
    </location>
</feature>
<keyword evidence="1" id="KW-0472">Membrane</keyword>
<sequence length="211" mass="23419">MATSTMIIISVDCILVLRLLFVLVPFLIVETALMITFGVLTILPLKDFVDVGPFLNGCYSLEVPRLFTFYALSPFLMSILLFSMTAYKCAQHMQLRSTTAPMPVISLFLRDGVFLFLAIMLVTTAEMIIWHKARPTLAQIPVVPATAVSAVLGGRILLNIKNLAYHNSNETGTTTIEFTTIISQSLPPSRGNRVPWYLRTGEVNEIGCEEM</sequence>
<feature type="transmembrane region" description="Helical" evidence="1">
    <location>
        <begin position="65"/>
        <end position="87"/>
    </location>
</feature>
<feature type="transmembrane region" description="Helical" evidence="1">
    <location>
        <begin position="108"/>
        <end position="130"/>
    </location>
</feature>
<evidence type="ECO:0000313" key="3">
    <source>
        <dbReference type="Proteomes" id="UP001221142"/>
    </source>
</evidence>